<organism evidence="2 3">
    <name type="scientific">Neobacillus bataviensis</name>
    <dbReference type="NCBI Taxonomy" id="220685"/>
    <lineage>
        <taxon>Bacteria</taxon>
        <taxon>Bacillati</taxon>
        <taxon>Bacillota</taxon>
        <taxon>Bacilli</taxon>
        <taxon>Bacillales</taxon>
        <taxon>Bacillaceae</taxon>
        <taxon>Neobacillus</taxon>
    </lineage>
</organism>
<evidence type="ECO:0000256" key="1">
    <source>
        <dbReference type="SAM" id="Phobius"/>
    </source>
</evidence>
<keyword evidence="1" id="KW-1133">Transmembrane helix</keyword>
<gene>
    <name evidence="2" type="ORF">FB550_11129</name>
</gene>
<evidence type="ECO:0000313" key="3">
    <source>
        <dbReference type="Proteomes" id="UP000319671"/>
    </source>
</evidence>
<feature type="transmembrane region" description="Helical" evidence="1">
    <location>
        <begin position="145"/>
        <end position="163"/>
    </location>
</feature>
<reference evidence="2 3" key="1">
    <citation type="submission" date="2019-06" db="EMBL/GenBank/DDBJ databases">
        <title>Sorghum-associated microbial communities from plants grown in Nebraska, USA.</title>
        <authorList>
            <person name="Schachtman D."/>
        </authorList>
    </citation>
    <scope>NUCLEOTIDE SEQUENCE [LARGE SCALE GENOMIC DNA]</scope>
    <source>
        <strain evidence="2 3">2482</strain>
    </source>
</reference>
<protein>
    <submittedName>
        <fullName evidence="2">Uncharacterized protein</fullName>
    </submittedName>
</protein>
<dbReference type="RefSeq" id="WP_261380726.1">
    <property type="nucleotide sequence ID" value="NZ_VIVN01000011.1"/>
</dbReference>
<evidence type="ECO:0000313" key="2">
    <source>
        <dbReference type="EMBL" id="TWD96381.1"/>
    </source>
</evidence>
<feature type="transmembrane region" description="Helical" evidence="1">
    <location>
        <begin position="51"/>
        <end position="75"/>
    </location>
</feature>
<feature type="transmembrane region" description="Helical" evidence="1">
    <location>
        <begin position="114"/>
        <end position="133"/>
    </location>
</feature>
<feature type="transmembrane region" description="Helical" evidence="1">
    <location>
        <begin position="87"/>
        <end position="105"/>
    </location>
</feature>
<dbReference type="Proteomes" id="UP000319671">
    <property type="component" value="Unassembled WGS sequence"/>
</dbReference>
<keyword evidence="1" id="KW-0472">Membrane</keyword>
<name>A0A561CYR9_9BACI</name>
<feature type="transmembrane region" description="Helical" evidence="1">
    <location>
        <begin position="20"/>
        <end position="39"/>
    </location>
</feature>
<sequence>MNKTTSKENTMSKKFGVCAPMGFAFYFFVSWLITVIFTLMKKRLSFIENSFVYLLILIISINFSWIISAELRLVILSKHPLDYTAFMIHRSIGIPFILVVTLNLIKGVNSIGKSLLIAVCSILILVILVKLGAVLDITHRVKWNIINDFIYFAFLHLIALYSLKFFRKSKQIEAISR</sequence>
<keyword evidence="3" id="KW-1185">Reference proteome</keyword>
<accession>A0A561CYR9</accession>
<keyword evidence="1" id="KW-0812">Transmembrane</keyword>
<comment type="caution">
    <text evidence="2">The sequence shown here is derived from an EMBL/GenBank/DDBJ whole genome shotgun (WGS) entry which is preliminary data.</text>
</comment>
<dbReference type="EMBL" id="VIVN01000011">
    <property type="protein sequence ID" value="TWD96381.1"/>
    <property type="molecule type" value="Genomic_DNA"/>
</dbReference>
<dbReference type="AlphaFoldDB" id="A0A561CYR9"/>
<proteinExistence type="predicted"/>